<dbReference type="AlphaFoldDB" id="A0A2H9U9R9"/>
<dbReference type="PANTHER" id="PTHR12526:SF638">
    <property type="entry name" value="SPORE COAT PROTEIN SA"/>
    <property type="match status" value="1"/>
</dbReference>
<dbReference type="OrthoDB" id="9768937at2"/>
<name>A0A2H9U9R9_9GAMM</name>
<evidence type="ECO:0000313" key="3">
    <source>
        <dbReference type="Proteomes" id="UP000235861"/>
    </source>
</evidence>
<dbReference type="GO" id="GO:0016757">
    <property type="term" value="F:glycosyltransferase activity"/>
    <property type="evidence" value="ECO:0007669"/>
    <property type="project" value="TreeGrafter"/>
</dbReference>
<dbReference type="EMBL" id="PGGC01000001">
    <property type="protein sequence ID" value="PJG60780.1"/>
    <property type="molecule type" value="Genomic_DNA"/>
</dbReference>
<keyword evidence="3" id="KW-1185">Reference proteome</keyword>
<dbReference type="Gene3D" id="3.40.50.2000">
    <property type="entry name" value="Glycogen Phosphorylase B"/>
    <property type="match status" value="2"/>
</dbReference>
<dbReference type="SUPFAM" id="SSF53756">
    <property type="entry name" value="UDP-Glycosyltransferase/glycogen phosphorylase"/>
    <property type="match status" value="1"/>
</dbReference>
<feature type="domain" description="Glycosyltransferase subfamily 4-like N-terminal" evidence="1">
    <location>
        <begin position="16"/>
        <end position="157"/>
    </location>
</feature>
<organism evidence="2 3">
    <name type="scientific">Aeromonas cavernicola</name>
    <dbReference type="NCBI Taxonomy" id="1006623"/>
    <lineage>
        <taxon>Bacteria</taxon>
        <taxon>Pseudomonadati</taxon>
        <taxon>Pseudomonadota</taxon>
        <taxon>Gammaproteobacteria</taxon>
        <taxon>Aeromonadales</taxon>
        <taxon>Aeromonadaceae</taxon>
        <taxon>Aeromonas</taxon>
    </lineage>
</organism>
<gene>
    <name evidence="2" type="ORF">CUC53_00085</name>
</gene>
<dbReference type="RefSeq" id="WP_100292273.1">
    <property type="nucleotide sequence ID" value="NZ_PGGC01000001.1"/>
</dbReference>
<comment type="caution">
    <text evidence="2">The sequence shown here is derived from an EMBL/GenBank/DDBJ whole genome shotgun (WGS) entry which is preliminary data.</text>
</comment>
<dbReference type="InterPro" id="IPR028098">
    <property type="entry name" value="Glyco_trans_4-like_N"/>
</dbReference>
<dbReference type="Proteomes" id="UP000235861">
    <property type="component" value="Unassembled WGS sequence"/>
</dbReference>
<evidence type="ECO:0000259" key="1">
    <source>
        <dbReference type="Pfam" id="PF13439"/>
    </source>
</evidence>
<dbReference type="CDD" id="cd03801">
    <property type="entry name" value="GT4_PimA-like"/>
    <property type="match status" value="1"/>
</dbReference>
<dbReference type="Pfam" id="PF13692">
    <property type="entry name" value="Glyco_trans_1_4"/>
    <property type="match status" value="1"/>
</dbReference>
<protein>
    <submittedName>
        <fullName evidence="2">Glycosyltransferase family 1 protein</fullName>
    </submittedName>
</protein>
<accession>A0A2H9U9R9</accession>
<evidence type="ECO:0000313" key="2">
    <source>
        <dbReference type="EMBL" id="PJG60780.1"/>
    </source>
</evidence>
<proteinExistence type="predicted"/>
<dbReference type="Pfam" id="PF13439">
    <property type="entry name" value="Glyco_transf_4"/>
    <property type="match status" value="1"/>
</dbReference>
<keyword evidence="2" id="KW-0808">Transferase</keyword>
<dbReference type="PANTHER" id="PTHR12526">
    <property type="entry name" value="GLYCOSYLTRANSFERASE"/>
    <property type="match status" value="1"/>
</dbReference>
<reference evidence="2 3" key="1">
    <citation type="submission" date="2017-11" db="EMBL/GenBank/DDBJ databases">
        <title>Draft genome sequence of environmental isolate Aeromonas cavernicola sp. nov. MDC 2508.</title>
        <authorList>
            <person name="Colston S.M."/>
            <person name="Navarro A."/>
            <person name="Martinez-Murcia A.J."/>
            <person name="Graf J."/>
        </authorList>
    </citation>
    <scope>NUCLEOTIDE SEQUENCE [LARGE SCALE GENOMIC DNA]</scope>
    <source>
        <strain evidence="2 3">MDC 2508</strain>
    </source>
</reference>
<sequence length="335" mass="36731">MLSTHEIWLAIDARDVGGIEVHVTHLARELIAKGLKPVIVLVDDHGDTPFISLLQQQGLPYRICRNSIDFMKSIARRSDGMLLHTHGYKAGILGRLTAWCSGKSVVSTFHSGDDGTGWLTLYSWLDRATARFATCIAVSDPIAHKLPHPSTVISNFVPLPSAGALLTGNHIAFVGRLSPEKGPESFCQLAALCQEGEFHLYGDGPQRGLLSKRYSDRVSFHGFSQMKDEWQHIDLLCITSRFEGLPLVALEAMAHGIPVCSFAVGGLVTLIDHKVNGWLVEPGQVHDMAAIVNYWLRADKQTRLSISQAATRTISRGYSVTHRVNDILAVYSSAT</sequence>